<evidence type="ECO:0000256" key="6">
    <source>
        <dbReference type="SAM" id="Phobius"/>
    </source>
</evidence>
<feature type="transmembrane region" description="Helical" evidence="6">
    <location>
        <begin position="455"/>
        <end position="475"/>
    </location>
</feature>
<dbReference type="PANTHER" id="PTHR30250:SF27">
    <property type="entry name" value="POLYSACCHARIDE BIOSYNTHESIS PROTEIN"/>
    <property type="match status" value="1"/>
</dbReference>
<sequence>MVDSSEAVINILKGAGIIFAGRMLSRGLGLIGEILVARTLLPDQFGVVALAYTVVSTVGLFTTFGTKKGVPRLISGDEPVSRQQQIILSAFVIVLPISLITLCVLVLFPSVLNNLFGNVDIAPILPIFGLYLLTFPGAQILTGGLRGLEQASLTVLAQNGGRLFGLALFAVAVLVGVNTIGAVGYYVVTQLGIACLAAYFLYKRLFDGSTQFNLPQYKHVRQTFSFSWPLAISSSFLILMGNLDILMIGYFLESAQVGYYRAIQPLAMVVIIFLSSFVFLFMPIATKYYKRGSDDIVGELFSSTTKLVTIISFPVTLVFVLFANDVVVAFYGDAYTPAALTFTILVIGTYLRVFVGPNAAMIEAIGRTRVDLLSSVGGMLTNVVLNAVLIPRYGIPGAAVATSCGYLVYNLLELGVVYHSVGIHPFSINMFKPLIPTAIFAGVLSRVTAGFRLSIVALLGIGIVIALVQLLAVFATRSLDQTDVFLLGRIEERLGIEIPFLEWAMGHNSKEKDL</sequence>
<keyword evidence="8" id="KW-1185">Reference proteome</keyword>
<feature type="transmembrane region" description="Helical" evidence="6">
    <location>
        <begin position="45"/>
        <end position="65"/>
    </location>
</feature>
<dbReference type="RefSeq" id="WP_204748230.1">
    <property type="nucleotide sequence ID" value="NZ_CP069188.1"/>
</dbReference>
<feature type="transmembrane region" description="Helical" evidence="6">
    <location>
        <begin position="86"/>
        <end position="108"/>
    </location>
</feature>
<keyword evidence="5 6" id="KW-0472">Membrane</keyword>
<feature type="transmembrane region" description="Helical" evidence="6">
    <location>
        <begin position="338"/>
        <end position="360"/>
    </location>
</feature>
<evidence type="ECO:0000256" key="1">
    <source>
        <dbReference type="ARBA" id="ARBA00004651"/>
    </source>
</evidence>
<gene>
    <name evidence="7" type="ORF">JMJ58_02500</name>
</gene>
<evidence type="ECO:0000313" key="7">
    <source>
        <dbReference type="EMBL" id="QRV15793.1"/>
    </source>
</evidence>
<dbReference type="OrthoDB" id="19148at2157"/>
<evidence type="ECO:0000256" key="2">
    <source>
        <dbReference type="ARBA" id="ARBA00022475"/>
    </source>
</evidence>
<dbReference type="PANTHER" id="PTHR30250">
    <property type="entry name" value="PST FAMILY PREDICTED COLANIC ACID TRANSPORTER"/>
    <property type="match status" value="1"/>
</dbReference>
<dbReference type="EMBL" id="CP069188">
    <property type="protein sequence ID" value="QRV15793.1"/>
    <property type="molecule type" value="Genomic_DNA"/>
</dbReference>
<accession>A0A8T8E2L4</accession>
<name>A0A8T8E2L4_9EURY</name>
<dbReference type="InterPro" id="IPR002797">
    <property type="entry name" value="Polysacc_synth"/>
</dbReference>
<feature type="transmembrane region" description="Helical" evidence="6">
    <location>
        <begin position="263"/>
        <end position="286"/>
    </location>
</feature>
<reference evidence="7 8" key="1">
    <citation type="submission" date="2021-01" db="EMBL/GenBank/DDBJ databases">
        <title>Genome Sequence and Methylation Pattern of Haloterrigena salifodinae BOL5-1, An Extremely Halophilic Archaeon from a Bolivian Salt Mine.</title>
        <authorList>
            <person name="DasSarma P."/>
            <person name="Anton B.P."/>
            <person name="DasSarma S.L."/>
            <person name="von Ehrenheim H.A.L."/>
            <person name="Martinez F.L."/>
            <person name="Guzman D."/>
            <person name="Roberts R.J."/>
            <person name="DasSarma S."/>
        </authorList>
    </citation>
    <scope>NUCLEOTIDE SEQUENCE [LARGE SCALE GENOMIC DNA]</scope>
    <source>
        <strain evidence="7 8">BOL5-1</strain>
    </source>
</reference>
<organism evidence="7 8">
    <name type="scientific">Haloterrigena salifodinae</name>
    <dbReference type="NCBI Taxonomy" id="2675099"/>
    <lineage>
        <taxon>Archaea</taxon>
        <taxon>Methanobacteriati</taxon>
        <taxon>Methanobacteriota</taxon>
        <taxon>Stenosarchaea group</taxon>
        <taxon>Halobacteria</taxon>
        <taxon>Halobacteriales</taxon>
        <taxon>Natrialbaceae</taxon>
        <taxon>Haloterrigena</taxon>
    </lineage>
</organism>
<dbReference type="KEGG" id="hsal:JMJ58_02500"/>
<feature type="transmembrane region" description="Helical" evidence="6">
    <location>
        <begin position="128"/>
        <end position="148"/>
    </location>
</feature>
<keyword evidence="2" id="KW-1003">Cell membrane</keyword>
<keyword evidence="4 6" id="KW-1133">Transmembrane helix</keyword>
<dbReference type="AlphaFoldDB" id="A0A8T8E2L4"/>
<protein>
    <submittedName>
        <fullName evidence="7">Flippase</fullName>
    </submittedName>
</protein>
<evidence type="ECO:0000256" key="3">
    <source>
        <dbReference type="ARBA" id="ARBA00022692"/>
    </source>
</evidence>
<evidence type="ECO:0000256" key="4">
    <source>
        <dbReference type="ARBA" id="ARBA00022989"/>
    </source>
</evidence>
<feature type="transmembrane region" description="Helical" evidence="6">
    <location>
        <begin position="160"/>
        <end position="177"/>
    </location>
</feature>
<feature type="transmembrane region" description="Helical" evidence="6">
    <location>
        <begin position="430"/>
        <end position="449"/>
    </location>
</feature>
<dbReference type="GO" id="GO:0005886">
    <property type="term" value="C:plasma membrane"/>
    <property type="evidence" value="ECO:0007669"/>
    <property type="project" value="UniProtKB-SubCell"/>
</dbReference>
<feature type="transmembrane region" description="Helical" evidence="6">
    <location>
        <begin position="223"/>
        <end position="251"/>
    </location>
</feature>
<feature type="transmembrane region" description="Helical" evidence="6">
    <location>
        <begin position="307"/>
        <end position="332"/>
    </location>
</feature>
<dbReference type="Proteomes" id="UP000637819">
    <property type="component" value="Chromosome"/>
</dbReference>
<evidence type="ECO:0000256" key="5">
    <source>
        <dbReference type="ARBA" id="ARBA00023136"/>
    </source>
</evidence>
<dbReference type="GeneID" id="62873958"/>
<dbReference type="CDD" id="cd13128">
    <property type="entry name" value="MATE_Wzx_like"/>
    <property type="match status" value="1"/>
</dbReference>
<proteinExistence type="predicted"/>
<keyword evidence="3 6" id="KW-0812">Transmembrane</keyword>
<dbReference type="Pfam" id="PF01943">
    <property type="entry name" value="Polysacc_synt"/>
    <property type="match status" value="1"/>
</dbReference>
<feature type="transmembrane region" description="Helical" evidence="6">
    <location>
        <begin position="372"/>
        <end position="391"/>
    </location>
</feature>
<evidence type="ECO:0000313" key="8">
    <source>
        <dbReference type="Proteomes" id="UP000637819"/>
    </source>
</evidence>
<dbReference type="InterPro" id="IPR050833">
    <property type="entry name" value="Poly_Biosynth_Transport"/>
</dbReference>
<comment type="subcellular location">
    <subcellularLocation>
        <location evidence="1">Cell membrane</location>
        <topology evidence="1">Multi-pass membrane protein</topology>
    </subcellularLocation>
</comment>